<name>A0A318ZKT2_ASPNB</name>
<evidence type="ECO:0000313" key="3">
    <source>
        <dbReference type="Proteomes" id="UP000247647"/>
    </source>
</evidence>
<keyword evidence="1" id="KW-0472">Membrane</keyword>
<feature type="transmembrane region" description="Helical" evidence="1">
    <location>
        <begin position="50"/>
        <end position="81"/>
    </location>
</feature>
<dbReference type="GeneID" id="37121298"/>
<organism evidence="2 3">
    <name type="scientific">Aspergillus neoniger (strain CBS 115656)</name>
    <dbReference type="NCBI Taxonomy" id="1448310"/>
    <lineage>
        <taxon>Eukaryota</taxon>
        <taxon>Fungi</taxon>
        <taxon>Dikarya</taxon>
        <taxon>Ascomycota</taxon>
        <taxon>Pezizomycotina</taxon>
        <taxon>Eurotiomycetes</taxon>
        <taxon>Eurotiomycetidae</taxon>
        <taxon>Eurotiales</taxon>
        <taxon>Aspergillaceae</taxon>
        <taxon>Aspergillus</taxon>
        <taxon>Aspergillus subgen. Circumdati</taxon>
    </lineage>
</organism>
<proteinExistence type="predicted"/>
<feature type="transmembrane region" description="Helical" evidence="1">
    <location>
        <begin position="12"/>
        <end position="30"/>
    </location>
</feature>
<gene>
    <name evidence="2" type="ORF">BO87DRAFT_242000</name>
</gene>
<dbReference type="AlphaFoldDB" id="A0A318ZKT2"/>
<keyword evidence="1" id="KW-1133">Transmembrane helix</keyword>
<dbReference type="Proteomes" id="UP000247647">
    <property type="component" value="Unassembled WGS sequence"/>
</dbReference>
<evidence type="ECO:0000313" key="2">
    <source>
        <dbReference type="EMBL" id="PYH36552.1"/>
    </source>
</evidence>
<accession>A0A318ZKT2</accession>
<evidence type="ECO:0000256" key="1">
    <source>
        <dbReference type="SAM" id="Phobius"/>
    </source>
</evidence>
<keyword evidence="3" id="KW-1185">Reference proteome</keyword>
<protein>
    <submittedName>
        <fullName evidence="2">Uncharacterized protein</fullName>
    </submittedName>
</protein>
<dbReference type="EMBL" id="KZ821453">
    <property type="protein sequence ID" value="PYH36552.1"/>
    <property type="molecule type" value="Genomic_DNA"/>
</dbReference>
<sequence length="85" mass="9727">MAIVHSKSCRKCFSLRFAPIVSILVFVGHFSPAQPQHCLAFVDLTDNNFLWLFFIPSLTLWVCVLSLTPELTSWFFLSLLISHIN</sequence>
<dbReference type="RefSeq" id="XP_025482030.1">
    <property type="nucleotide sequence ID" value="XM_025618842.1"/>
</dbReference>
<keyword evidence="1" id="KW-0812">Transmembrane</keyword>
<reference evidence="2" key="1">
    <citation type="submission" date="2016-12" db="EMBL/GenBank/DDBJ databases">
        <title>The genomes of Aspergillus section Nigri reveals drivers in fungal speciation.</title>
        <authorList>
            <consortium name="DOE Joint Genome Institute"/>
            <person name="Vesth T.C."/>
            <person name="Nybo J."/>
            <person name="Theobald S."/>
            <person name="Brandl J."/>
            <person name="Frisvad J.C."/>
            <person name="Nielsen K.F."/>
            <person name="Lyhne E.K."/>
            <person name="Kogle M.E."/>
            <person name="Kuo A."/>
            <person name="Riley R."/>
            <person name="Clum A."/>
            <person name="Nolan M."/>
            <person name="Lipzen A."/>
            <person name="Salamov A."/>
            <person name="Henrissat B."/>
            <person name="Wiebenga A."/>
            <person name="De Vries R.P."/>
            <person name="Grigoriev I.V."/>
            <person name="Mortensen U.H."/>
            <person name="Andersen M.R."/>
            <person name="Baker S.E."/>
        </authorList>
    </citation>
    <scope>NUCLEOTIDE SEQUENCE [LARGE SCALE GENOMIC DNA]</scope>
    <source>
        <strain evidence="2">CBS 115656</strain>
    </source>
</reference>